<dbReference type="InterPro" id="IPR007210">
    <property type="entry name" value="ABC_Gly_betaine_transp_sub-bd"/>
</dbReference>
<reference evidence="2" key="1">
    <citation type="journal article" date="2017" name="Appl. Environ. Microbiol.">
        <title>Molecular characterization of an Endozoicomonas-like organism causing infection in king scallop Pecten maximus L.</title>
        <authorList>
            <person name="Cano I."/>
            <person name="van Aerle R."/>
            <person name="Ross S."/>
            <person name="Verner-Jeffreys D.W."/>
            <person name="Paley R.K."/>
            <person name="Rimmer G."/>
            <person name="Ryder D."/>
            <person name="Hooper P."/>
            <person name="Stone D."/>
            <person name="Feist S.W."/>
        </authorList>
    </citation>
    <scope>NUCLEOTIDE SEQUENCE</scope>
</reference>
<protein>
    <submittedName>
        <fullName evidence="2">Glycine betaine/carnitine transport binding protein GbuC</fullName>
    </submittedName>
</protein>
<gene>
    <name evidence="2" type="primary">gbuC</name>
    <name evidence="2" type="ORF">CI610_01836</name>
</gene>
<dbReference type="Gene3D" id="3.40.190.100">
    <property type="entry name" value="Glycine betaine-binding periplasmic protein, domain 2"/>
    <property type="match status" value="1"/>
</dbReference>
<accession>A0A2H9T7I8</accession>
<dbReference type="GO" id="GO:0043190">
    <property type="term" value="C:ATP-binding cassette (ABC) transporter complex"/>
    <property type="evidence" value="ECO:0007669"/>
    <property type="project" value="InterPro"/>
</dbReference>
<sequence length="259" mass="29650">MSDITLGITDLSFHRVTGSLITHILERMGHNVKRLYAPHVENFERLTSGEIDMLSSAWLPSSHGAYKNNTEQKIKLHELGLHYEPYALWGVPDYVSETVKSVRDLIHPEIADRFNKKIQGIGSGAGITRFSIAMMEQYGLTDAGYQFFTGTQEDCVNAFETAVEKNEWVIVPLWWPQFLHARYTIRELEEPKGLLGIVDRAVLLLRDDKTDLLTPSQIEKLDQLRFSNQIVSEIDNIVDCSEKTLDEATSDWLEENYYN</sequence>
<comment type="caution">
    <text evidence="2">The sequence shown here is derived from an EMBL/GenBank/DDBJ whole genome shotgun (WGS) entry which is preliminary data.</text>
</comment>
<dbReference type="Pfam" id="PF04069">
    <property type="entry name" value="OpuAC"/>
    <property type="match status" value="1"/>
</dbReference>
<evidence type="ECO:0000259" key="1">
    <source>
        <dbReference type="Pfam" id="PF04069"/>
    </source>
</evidence>
<evidence type="ECO:0000313" key="2">
    <source>
        <dbReference type="EMBL" id="PJE79190.1"/>
    </source>
</evidence>
<dbReference type="GO" id="GO:0022857">
    <property type="term" value="F:transmembrane transporter activity"/>
    <property type="evidence" value="ECO:0007669"/>
    <property type="project" value="InterPro"/>
</dbReference>
<organism evidence="2">
    <name type="scientific">invertebrate metagenome</name>
    <dbReference type="NCBI Taxonomy" id="1711999"/>
    <lineage>
        <taxon>unclassified sequences</taxon>
        <taxon>metagenomes</taxon>
        <taxon>organismal metagenomes</taxon>
    </lineage>
</organism>
<name>A0A2H9T7I8_9ZZZZ</name>
<dbReference type="AlphaFoldDB" id="A0A2H9T7I8"/>
<dbReference type="Gene3D" id="3.10.105.10">
    <property type="entry name" value="Dipeptide-binding Protein, Domain 3"/>
    <property type="match status" value="1"/>
</dbReference>
<dbReference type="SUPFAM" id="SSF53850">
    <property type="entry name" value="Periplasmic binding protein-like II"/>
    <property type="match status" value="1"/>
</dbReference>
<proteinExistence type="predicted"/>
<dbReference type="EMBL" id="NSIT01000088">
    <property type="protein sequence ID" value="PJE79190.1"/>
    <property type="molecule type" value="Genomic_DNA"/>
</dbReference>
<feature type="domain" description="ABC-type glycine betaine transport system substrate-binding" evidence="1">
    <location>
        <begin position="3"/>
        <end position="255"/>
    </location>
</feature>